<keyword evidence="5" id="KW-0479">Metal-binding</keyword>
<organism evidence="9 10">
    <name type="scientific">Litchfieldella anticariensis (strain DSM 16096 / CECT 5854 / CIP 108499 / LMG 22089 / FP35)</name>
    <name type="common">Halomonas anticariensis</name>
    <dbReference type="NCBI Taxonomy" id="1121939"/>
    <lineage>
        <taxon>Bacteria</taxon>
        <taxon>Pseudomonadati</taxon>
        <taxon>Pseudomonadota</taxon>
        <taxon>Gammaproteobacteria</taxon>
        <taxon>Oceanospirillales</taxon>
        <taxon>Halomonadaceae</taxon>
        <taxon>Litchfieldella</taxon>
    </lineage>
</organism>
<accession>S2L8C8</accession>
<dbReference type="RefSeq" id="WP_016417701.1">
    <property type="nucleotide sequence ID" value="NZ_KE332392.1"/>
</dbReference>
<dbReference type="InterPro" id="IPR023214">
    <property type="entry name" value="HAD_sf"/>
</dbReference>
<dbReference type="Pfam" id="PF13242">
    <property type="entry name" value="Hydrolase_like"/>
    <property type="match status" value="1"/>
</dbReference>
<evidence type="ECO:0000256" key="6">
    <source>
        <dbReference type="ARBA" id="ARBA00022801"/>
    </source>
</evidence>
<keyword evidence="10" id="KW-1185">Reference proteome</keyword>
<comment type="similarity">
    <text evidence="3">Belongs to the HAD-like hydrolase superfamily.</text>
</comment>
<name>S2L8C8_LITA3</name>
<sequence>MPQAVLLDISGVLHEDGVPLPGAVEAVERLQSANVALRFVTNTSRKTSAAVYAELVEMGFGVEHQQIYTAPEAVKAYLQQHRLRPYLLIHDALVPEFEELDLHDPNAVVLCDAGQRFDYANLDTAFQLLVERDAPLLAVGTNRYFRRQGRLHLDAGPFVKALEYAADIHAVILGKPASGFFHAVLHDVGVEAADTLMMGDDVEADVVAAMEAGLQGCLVKTGKYRDGDEKRAPGARVESNLADVVEKILQERQG</sequence>
<dbReference type="PANTHER" id="PTHR19288:SF46">
    <property type="entry name" value="HALOACID DEHALOGENASE-LIKE HYDROLASE DOMAIN-CONTAINING PROTEIN 2"/>
    <property type="match status" value="1"/>
</dbReference>
<dbReference type="GO" id="GO:0016462">
    <property type="term" value="F:pyrophosphatase activity"/>
    <property type="evidence" value="ECO:0007669"/>
    <property type="project" value="UniProtKB-ARBA"/>
</dbReference>
<dbReference type="EMBL" id="ASTJ01000036">
    <property type="protein sequence ID" value="EPC01011.1"/>
    <property type="molecule type" value="Genomic_DNA"/>
</dbReference>
<dbReference type="eggNOG" id="COG0647">
    <property type="taxonomic scope" value="Bacteria"/>
</dbReference>
<dbReference type="PATRIC" id="fig|1121939.11.peg.3184"/>
<comment type="cofactor">
    <cofactor evidence="1">
        <name>Mg(2+)</name>
        <dbReference type="ChEBI" id="CHEBI:18420"/>
    </cofactor>
</comment>
<dbReference type="InterPro" id="IPR006357">
    <property type="entry name" value="HAD-SF_hydro_IIA"/>
</dbReference>
<evidence type="ECO:0000313" key="10">
    <source>
        <dbReference type="Proteomes" id="UP000014463"/>
    </source>
</evidence>
<dbReference type="PANTHER" id="PTHR19288">
    <property type="entry name" value="4-NITROPHENYLPHOSPHATASE-RELATED"/>
    <property type="match status" value="1"/>
</dbReference>
<comment type="caution">
    <text evidence="9">The sequence shown here is derived from an EMBL/GenBank/DDBJ whole genome shotgun (WGS) entry which is preliminary data.</text>
</comment>
<keyword evidence="7" id="KW-0460">Magnesium</keyword>
<gene>
    <name evidence="9" type="ORF">L861_10590</name>
</gene>
<dbReference type="Gene3D" id="3.40.50.1000">
    <property type="entry name" value="HAD superfamily/HAD-like"/>
    <property type="match status" value="2"/>
</dbReference>
<keyword evidence="4" id="KW-0963">Cytoplasm</keyword>
<evidence type="ECO:0000256" key="5">
    <source>
        <dbReference type="ARBA" id="ARBA00022723"/>
    </source>
</evidence>
<protein>
    <recommendedName>
        <fullName evidence="8">Haloacid dehalogenase-like hydrolase domain-containing protein 2</fullName>
    </recommendedName>
</protein>
<evidence type="ECO:0000256" key="3">
    <source>
        <dbReference type="ARBA" id="ARBA00007958"/>
    </source>
</evidence>
<dbReference type="FunFam" id="3.40.50.1000:FF:000051">
    <property type="entry name" value="Phospholysine phosphohistidine inorganic pyrophosphate phosphatase"/>
    <property type="match status" value="1"/>
</dbReference>
<dbReference type="OrthoDB" id="148966at2"/>
<comment type="subcellular location">
    <subcellularLocation>
        <location evidence="2">Cytoplasm</location>
    </subcellularLocation>
</comment>
<reference evidence="9 10" key="1">
    <citation type="journal article" date="2013" name="Genome Announc.">
        <title>Draft genome sequence of the moderately halophilic gammaproteobacterium Halomonas anticariensis FP35.</title>
        <authorList>
            <person name="Tahrioui A."/>
            <person name="Quesada E."/>
            <person name="Llamas I."/>
        </authorList>
    </citation>
    <scope>NUCLEOTIDE SEQUENCE [LARGE SCALE GENOMIC DNA]</scope>
    <source>
        <strain evidence="10">DSM 16096 / CECT 5854 / LMG 22089 / FP35</strain>
    </source>
</reference>
<dbReference type="NCBIfam" id="TIGR01458">
    <property type="entry name" value="HAD-SF-IIA-hyp3"/>
    <property type="match status" value="1"/>
</dbReference>
<dbReference type="InterPro" id="IPR036412">
    <property type="entry name" value="HAD-like_sf"/>
</dbReference>
<evidence type="ECO:0000256" key="1">
    <source>
        <dbReference type="ARBA" id="ARBA00001946"/>
    </source>
</evidence>
<evidence type="ECO:0000256" key="8">
    <source>
        <dbReference type="ARBA" id="ARBA00039666"/>
    </source>
</evidence>
<keyword evidence="6" id="KW-0378">Hydrolase</keyword>
<evidence type="ECO:0000313" key="9">
    <source>
        <dbReference type="EMBL" id="EPC01011.1"/>
    </source>
</evidence>
<evidence type="ECO:0000256" key="2">
    <source>
        <dbReference type="ARBA" id="ARBA00004496"/>
    </source>
</evidence>
<proteinExistence type="inferred from homology"/>
<dbReference type="Pfam" id="PF13344">
    <property type="entry name" value="Hydrolase_6"/>
    <property type="match status" value="1"/>
</dbReference>
<dbReference type="GO" id="GO:0005737">
    <property type="term" value="C:cytoplasm"/>
    <property type="evidence" value="ECO:0007669"/>
    <property type="project" value="UniProtKB-SubCell"/>
</dbReference>
<dbReference type="AlphaFoldDB" id="S2L8C8"/>
<dbReference type="GO" id="GO:0016791">
    <property type="term" value="F:phosphatase activity"/>
    <property type="evidence" value="ECO:0007669"/>
    <property type="project" value="InterPro"/>
</dbReference>
<dbReference type="GO" id="GO:0046872">
    <property type="term" value="F:metal ion binding"/>
    <property type="evidence" value="ECO:0007669"/>
    <property type="project" value="UniProtKB-KW"/>
</dbReference>
<dbReference type="SUPFAM" id="SSF56784">
    <property type="entry name" value="HAD-like"/>
    <property type="match status" value="1"/>
</dbReference>
<evidence type="ECO:0000256" key="4">
    <source>
        <dbReference type="ARBA" id="ARBA00022490"/>
    </source>
</evidence>
<dbReference type="InterPro" id="IPR006355">
    <property type="entry name" value="LHPP/HDHD2"/>
</dbReference>
<dbReference type="Proteomes" id="UP000014463">
    <property type="component" value="Unassembled WGS sequence"/>
</dbReference>
<dbReference type="STRING" id="1121939.L861_10590"/>
<evidence type="ECO:0000256" key="7">
    <source>
        <dbReference type="ARBA" id="ARBA00022842"/>
    </source>
</evidence>
<dbReference type="NCBIfam" id="TIGR01460">
    <property type="entry name" value="HAD-SF-IIA"/>
    <property type="match status" value="1"/>
</dbReference>